<evidence type="ECO:0000259" key="2">
    <source>
        <dbReference type="Pfam" id="PF18803"/>
    </source>
</evidence>
<evidence type="ECO:0000313" key="4">
    <source>
        <dbReference type="Proteomes" id="UP000308197"/>
    </source>
</evidence>
<evidence type="ECO:0000256" key="1">
    <source>
        <dbReference type="SAM" id="MobiDB-lite"/>
    </source>
</evidence>
<name>A0A5C3NR51_9APHY</name>
<keyword evidence="4" id="KW-1185">Reference proteome</keyword>
<dbReference type="Proteomes" id="UP000308197">
    <property type="component" value="Unassembled WGS sequence"/>
</dbReference>
<dbReference type="Pfam" id="PF18758">
    <property type="entry name" value="KDZ"/>
    <property type="match status" value="1"/>
</dbReference>
<reference evidence="3 4" key="1">
    <citation type="journal article" date="2019" name="Nat. Ecol. Evol.">
        <title>Megaphylogeny resolves global patterns of mushroom evolution.</title>
        <authorList>
            <person name="Varga T."/>
            <person name="Krizsan K."/>
            <person name="Foldi C."/>
            <person name="Dima B."/>
            <person name="Sanchez-Garcia M."/>
            <person name="Sanchez-Ramirez S."/>
            <person name="Szollosi G.J."/>
            <person name="Szarkandi J.G."/>
            <person name="Papp V."/>
            <person name="Albert L."/>
            <person name="Andreopoulos W."/>
            <person name="Angelini C."/>
            <person name="Antonin V."/>
            <person name="Barry K.W."/>
            <person name="Bougher N.L."/>
            <person name="Buchanan P."/>
            <person name="Buyck B."/>
            <person name="Bense V."/>
            <person name="Catcheside P."/>
            <person name="Chovatia M."/>
            <person name="Cooper J."/>
            <person name="Damon W."/>
            <person name="Desjardin D."/>
            <person name="Finy P."/>
            <person name="Geml J."/>
            <person name="Haridas S."/>
            <person name="Hughes K."/>
            <person name="Justo A."/>
            <person name="Karasinski D."/>
            <person name="Kautmanova I."/>
            <person name="Kiss B."/>
            <person name="Kocsube S."/>
            <person name="Kotiranta H."/>
            <person name="LaButti K.M."/>
            <person name="Lechner B.E."/>
            <person name="Liimatainen K."/>
            <person name="Lipzen A."/>
            <person name="Lukacs Z."/>
            <person name="Mihaltcheva S."/>
            <person name="Morgado L.N."/>
            <person name="Niskanen T."/>
            <person name="Noordeloos M.E."/>
            <person name="Ohm R.A."/>
            <person name="Ortiz-Santana B."/>
            <person name="Ovrebo C."/>
            <person name="Racz N."/>
            <person name="Riley R."/>
            <person name="Savchenko A."/>
            <person name="Shiryaev A."/>
            <person name="Soop K."/>
            <person name="Spirin V."/>
            <person name="Szebenyi C."/>
            <person name="Tomsovsky M."/>
            <person name="Tulloss R.E."/>
            <person name="Uehling J."/>
            <person name="Grigoriev I.V."/>
            <person name="Vagvolgyi C."/>
            <person name="Papp T."/>
            <person name="Martin F.M."/>
            <person name="Miettinen O."/>
            <person name="Hibbett D.S."/>
            <person name="Nagy L.G."/>
        </authorList>
    </citation>
    <scope>NUCLEOTIDE SEQUENCE [LARGE SCALE GENOMIC DNA]</scope>
    <source>
        <strain evidence="3 4">HHB13444</strain>
    </source>
</reference>
<feature type="domain" description="CxC2-like cysteine cluster KDZ transposase-associated" evidence="2">
    <location>
        <begin position="231"/>
        <end position="338"/>
    </location>
</feature>
<dbReference type="EMBL" id="ML212115">
    <property type="protein sequence ID" value="TFK79229.1"/>
    <property type="molecule type" value="Genomic_DNA"/>
</dbReference>
<organism evidence="3 4">
    <name type="scientific">Polyporus arcularius HHB13444</name>
    <dbReference type="NCBI Taxonomy" id="1314778"/>
    <lineage>
        <taxon>Eukaryota</taxon>
        <taxon>Fungi</taxon>
        <taxon>Dikarya</taxon>
        <taxon>Basidiomycota</taxon>
        <taxon>Agaricomycotina</taxon>
        <taxon>Agaricomycetes</taxon>
        <taxon>Polyporales</taxon>
        <taxon>Polyporaceae</taxon>
        <taxon>Polyporus</taxon>
    </lineage>
</organism>
<dbReference type="InterPro" id="IPR040521">
    <property type="entry name" value="KDZ"/>
</dbReference>
<protein>
    <recommendedName>
        <fullName evidence="2">CxC2-like cysteine cluster KDZ transposase-associated domain-containing protein</fullName>
    </recommendedName>
</protein>
<proteinExistence type="predicted"/>
<dbReference type="STRING" id="1314778.A0A5C3NR51"/>
<feature type="region of interest" description="Disordered" evidence="1">
    <location>
        <begin position="1068"/>
        <end position="1094"/>
    </location>
</feature>
<dbReference type="PANTHER" id="PTHR33096:SF1">
    <property type="entry name" value="CXC1-LIKE CYSTEINE CLUSTER ASSOCIATED WITH KDZ TRANSPOSASES DOMAIN-CONTAINING PROTEIN"/>
    <property type="match status" value="1"/>
</dbReference>
<dbReference type="InParanoid" id="A0A5C3NR51"/>
<feature type="compositionally biased region" description="Low complexity" evidence="1">
    <location>
        <begin position="1068"/>
        <end position="1080"/>
    </location>
</feature>
<dbReference type="PANTHER" id="PTHR33096">
    <property type="entry name" value="CXC2 DOMAIN-CONTAINING PROTEIN"/>
    <property type="match status" value="1"/>
</dbReference>
<dbReference type="AlphaFoldDB" id="A0A5C3NR51"/>
<dbReference type="Pfam" id="PF18803">
    <property type="entry name" value="CxC2"/>
    <property type="match status" value="1"/>
</dbReference>
<dbReference type="InterPro" id="IPR041457">
    <property type="entry name" value="CxC2_KDZ-assoc"/>
</dbReference>
<feature type="region of interest" description="Disordered" evidence="1">
    <location>
        <begin position="73"/>
        <end position="100"/>
    </location>
</feature>
<evidence type="ECO:0000313" key="3">
    <source>
        <dbReference type="EMBL" id="TFK79229.1"/>
    </source>
</evidence>
<gene>
    <name evidence="3" type="ORF">K466DRAFT_606304</name>
</gene>
<sequence>MPRRGKLKRLLTFVPSFLAAMGRGKRQAAVQHYKLPDDDATEASSVCTPPPLHHVNYAFAAERVSRQTTYYTLPPEPKKRARSSSLPPAPPATVTSAADAEDRDEFDVDYLYHCLNVLEDDAAPRKRTVADRPLVQWLPHITDYLAELLRLEGRAGFTHDRCHGCSGKLVTTSPGYRCDDCDDRALYCKTCTLANHARHPLHRVTVRPQNTLPPLPPHLCLSGVDRPVLRLKSLGLRVQLGHAVGETCCNRIPAFADSFIVLDTFGVHDVGVDFCGCESATSHTTQLLRLRWFPATARDPKTAATFRVMESFHLLAAQSKISAFDFYTSISRSSDNTGTNQPKDRYQSFLIMAREWRHLKMLKRGGRGNILGGAVAPPSGSCAVECPACPHPGKNLPDNYADSPPKQSWLYRLYLAIDANFRLKRKKVSNSEADPSLSAGCAYYVEQNGYHVHLATYDRDNPTDQREKLCNTHDAIKLANVKGAAGLAATGVATVDCSRHDMKRPCSVGDLQKGERQVNIDYILNSSLTQNAPPQTSISYDIACSYSVNAAARFLRYGYNSLRQRVTTWNIPMFHIQAHRERCRSVFSPYLLPLLGRLNGEGVERGWSQVNQAASATTQMGPGSREDTLNDIFGDQNHQKVTRMPALLLKRIKLAVPEREKHVAAYAEFTRALPRVDTEKWEAMVTTWEAAPTTAPNPYDLVRSHITQAALRVEMAQEDAADIQAGRAVSLHDDWSASTLVIVGMELEDHQRKMKADIKALGSHPTDLQQAKMLERRNVLQRKIDGWRSIQQLFTPGVASLVARPDNIDSTLEAQNIQLFLPSTACITSVVPAVLLKHEWRLREAQAYDALGDMRGHLEVRAYVYKYKDQHIRGQREHGKTIDLIKSIEAKVALDTSRYRAAYAALMTLAGALGKVDWRGSLRPLNDDDIRHVSAGDGSGSVGRRELSWIWQTSGPLSTGTAVDPVVQENLQAALRVEWCKARARAQRWSEEVELLEEEMRRVIQYHEWRAGWWEQRVGTTFQDRPDYLEGANAYTYRQASIRRAMRDFCKRAWQFVPAWIRLGSVPATDTDDVNTTADPSVAAADTNDSTVNSVPELEPVAAASATTIPSAANADTDSSSVNSLPSLETVTASSECSHEGRHHQCSLAGDLHRQRDSEELASLRTMSRLTIATLEEEAEGAAAASSDEDE</sequence>
<accession>A0A5C3NR51</accession>